<dbReference type="EMBL" id="BMAO01033075">
    <property type="protein sequence ID" value="GFQ86838.1"/>
    <property type="molecule type" value="Genomic_DNA"/>
</dbReference>
<dbReference type="AlphaFoldDB" id="A0A8X6KYC7"/>
<proteinExistence type="predicted"/>
<name>A0A8X6KYC7_TRICU</name>
<protein>
    <submittedName>
        <fullName evidence="1">Uncharacterized protein</fullName>
    </submittedName>
</protein>
<keyword evidence="2" id="KW-1185">Reference proteome</keyword>
<reference evidence="1" key="1">
    <citation type="submission" date="2020-07" db="EMBL/GenBank/DDBJ databases">
        <title>Multicomponent nature underlies the extraordinary mechanical properties of spider dragline silk.</title>
        <authorList>
            <person name="Kono N."/>
            <person name="Nakamura H."/>
            <person name="Mori M."/>
            <person name="Yoshida Y."/>
            <person name="Ohtoshi R."/>
            <person name="Malay A.D."/>
            <person name="Moran D.A.P."/>
            <person name="Tomita M."/>
            <person name="Numata K."/>
            <person name="Arakawa K."/>
        </authorList>
    </citation>
    <scope>NUCLEOTIDE SEQUENCE</scope>
</reference>
<evidence type="ECO:0000313" key="1">
    <source>
        <dbReference type="EMBL" id="GFQ86838.1"/>
    </source>
</evidence>
<sequence length="89" mass="10038">MPLTFMFTKQTSPAFASLIPKIISEMSLLTLFQSVKLLMLRYMVTSPALKLDDHDTTTNDVVAIRLYLAVLQYYLRSIPGTFTGMESSI</sequence>
<comment type="caution">
    <text evidence="1">The sequence shown here is derived from an EMBL/GenBank/DDBJ whole genome shotgun (WGS) entry which is preliminary data.</text>
</comment>
<organism evidence="1 2">
    <name type="scientific">Trichonephila clavata</name>
    <name type="common">Joro spider</name>
    <name type="synonym">Nephila clavata</name>
    <dbReference type="NCBI Taxonomy" id="2740835"/>
    <lineage>
        <taxon>Eukaryota</taxon>
        <taxon>Metazoa</taxon>
        <taxon>Ecdysozoa</taxon>
        <taxon>Arthropoda</taxon>
        <taxon>Chelicerata</taxon>
        <taxon>Arachnida</taxon>
        <taxon>Araneae</taxon>
        <taxon>Araneomorphae</taxon>
        <taxon>Entelegynae</taxon>
        <taxon>Araneoidea</taxon>
        <taxon>Nephilidae</taxon>
        <taxon>Trichonephila</taxon>
    </lineage>
</organism>
<dbReference type="Proteomes" id="UP000887116">
    <property type="component" value="Unassembled WGS sequence"/>
</dbReference>
<gene>
    <name evidence="1" type="ORF">TNCT_642501</name>
</gene>
<evidence type="ECO:0000313" key="2">
    <source>
        <dbReference type="Proteomes" id="UP000887116"/>
    </source>
</evidence>
<accession>A0A8X6KYC7</accession>